<keyword evidence="4" id="KW-0456">Lyase</keyword>
<dbReference type="GO" id="GO:0008721">
    <property type="term" value="F:D-serine ammonia-lyase activity"/>
    <property type="evidence" value="ECO:0007669"/>
    <property type="project" value="UniProtKB-EC"/>
</dbReference>
<dbReference type="HAMAP" id="MF_01030">
    <property type="entry name" value="D_Ser_dehydrat"/>
    <property type="match status" value="1"/>
</dbReference>
<comment type="cofactor">
    <cofactor evidence="1">
        <name>pyridoxal 5'-phosphate</name>
        <dbReference type="ChEBI" id="CHEBI:597326"/>
    </cofactor>
</comment>
<dbReference type="Gene3D" id="3.40.50.1100">
    <property type="match status" value="1"/>
</dbReference>
<dbReference type="Pfam" id="PF00291">
    <property type="entry name" value="PALP"/>
    <property type="match status" value="1"/>
</dbReference>
<proteinExistence type="inferred from homology"/>
<dbReference type="InterPro" id="IPR011780">
    <property type="entry name" value="D_Ser_am_lyase"/>
</dbReference>
<dbReference type="GO" id="GO:0046416">
    <property type="term" value="P:D-amino acid metabolic process"/>
    <property type="evidence" value="ECO:0007669"/>
    <property type="project" value="InterPro"/>
</dbReference>
<feature type="domain" description="Tryptophan synthase beta chain-like PALP" evidence="3">
    <location>
        <begin position="90"/>
        <end position="203"/>
    </location>
</feature>
<dbReference type="SUPFAM" id="SSF53686">
    <property type="entry name" value="Tryptophan synthase beta subunit-like PLP-dependent enzymes"/>
    <property type="match status" value="1"/>
</dbReference>
<comment type="caution">
    <text evidence="4">The sequence shown here is derived from an EMBL/GenBank/DDBJ whole genome shotgun (WGS) entry which is preliminary data.</text>
</comment>
<organism evidence="4">
    <name type="scientific">Escherichia coli</name>
    <dbReference type="NCBI Taxonomy" id="562"/>
    <lineage>
        <taxon>Bacteria</taxon>
        <taxon>Pseudomonadati</taxon>
        <taxon>Pseudomonadota</taxon>
        <taxon>Gammaproteobacteria</taxon>
        <taxon>Enterobacterales</taxon>
        <taxon>Enterobacteriaceae</taxon>
        <taxon>Escherichia</taxon>
    </lineage>
</organism>
<protein>
    <submittedName>
        <fullName evidence="4">D-serine ammonia-lyase</fullName>
        <ecNumber evidence="4">4.3.1.18</ecNumber>
    </submittedName>
</protein>
<sequence>MENAKMNSLIAQYPLVEDLVALKEATWFNPGTTSLAEGLPYVGLTEQDVQDAHARLSRFAPYLAKAFPETAATGGIIESELVAIPTMQKRLEKEYQQPICGQLLLKKDSHLPISGSIKARGGIYEVLAHAERLALEAGLLTLEDDYSKLLSPEFKQFFSQYSIAVGSTGNLGLSIGIMSARIGFKVTVHMSADARAWKKAKLR</sequence>
<evidence type="ECO:0000256" key="2">
    <source>
        <dbReference type="ARBA" id="ARBA00022898"/>
    </source>
</evidence>
<dbReference type="EC" id="4.3.1.18" evidence="4"/>
<reference evidence="4" key="1">
    <citation type="journal article" date="2019" name="Nat. Med.">
        <title>A library of human gut bacterial isolates paired with longitudinal multiomics data enables mechanistic microbiome research.</title>
        <authorList>
            <person name="Poyet M."/>
            <person name="Groussin M."/>
            <person name="Gibbons S.M."/>
            <person name="Avila-Pacheco J."/>
            <person name="Jiang X."/>
            <person name="Kearney S.M."/>
            <person name="Perrotta A.R."/>
            <person name="Berdy B."/>
            <person name="Zhao S."/>
            <person name="Lieberman T.D."/>
            <person name="Swanson P.K."/>
            <person name="Smith M."/>
            <person name="Roesemann S."/>
            <person name="Alexander J.E."/>
            <person name="Rich S.A."/>
            <person name="Livny J."/>
            <person name="Vlamakis H."/>
            <person name="Clish C."/>
            <person name="Bullock K."/>
            <person name="Deik A."/>
            <person name="Scott J."/>
            <person name="Pierce K.A."/>
            <person name="Xavier R.J."/>
            <person name="Alm E.J."/>
        </authorList>
    </citation>
    <scope>NUCLEOTIDE SEQUENCE</scope>
    <source>
        <strain evidence="4">BIOML-A371</strain>
    </source>
</reference>
<evidence type="ECO:0000313" key="4">
    <source>
        <dbReference type="EMBL" id="MSL62665.1"/>
    </source>
</evidence>
<dbReference type="AlphaFoldDB" id="A0A6G2B5S3"/>
<name>A0A6G2B5S3_ECOLX</name>
<evidence type="ECO:0000256" key="1">
    <source>
        <dbReference type="ARBA" id="ARBA00001933"/>
    </source>
</evidence>
<feature type="non-terminal residue" evidence="4">
    <location>
        <position position="203"/>
    </location>
</feature>
<keyword evidence="2" id="KW-0663">Pyridoxal phosphate</keyword>
<dbReference type="EMBL" id="WKUO01000165">
    <property type="protein sequence ID" value="MSL62665.1"/>
    <property type="molecule type" value="Genomic_DNA"/>
</dbReference>
<dbReference type="GO" id="GO:0030170">
    <property type="term" value="F:pyridoxal phosphate binding"/>
    <property type="evidence" value="ECO:0007669"/>
    <property type="project" value="InterPro"/>
</dbReference>
<dbReference type="InterPro" id="IPR036052">
    <property type="entry name" value="TrpB-like_PALP_sf"/>
</dbReference>
<dbReference type="InterPro" id="IPR000634">
    <property type="entry name" value="Ser/Thr_deHydtase_PyrdxlP-BS"/>
</dbReference>
<dbReference type="NCBIfam" id="NF002823">
    <property type="entry name" value="PRK02991.1"/>
    <property type="match status" value="1"/>
</dbReference>
<dbReference type="InterPro" id="IPR001926">
    <property type="entry name" value="TrpB-like_PALP"/>
</dbReference>
<accession>A0A6G2B5S3</accession>
<gene>
    <name evidence="4" type="ORF">GKF33_26090</name>
</gene>
<evidence type="ECO:0000259" key="3">
    <source>
        <dbReference type="Pfam" id="PF00291"/>
    </source>
</evidence>
<dbReference type="PROSITE" id="PS00165">
    <property type="entry name" value="DEHYDRATASE_SER_THR"/>
    <property type="match status" value="1"/>
</dbReference>